<keyword evidence="3" id="KW-1185">Reference proteome</keyword>
<dbReference type="InterPro" id="IPR029052">
    <property type="entry name" value="Metallo-depent_PP-like"/>
</dbReference>
<dbReference type="GO" id="GO:0009245">
    <property type="term" value="P:lipid A biosynthetic process"/>
    <property type="evidence" value="ECO:0007669"/>
    <property type="project" value="TreeGrafter"/>
</dbReference>
<keyword evidence="1" id="KW-0378">Hydrolase</keyword>
<dbReference type="Proteomes" id="UP000030700">
    <property type="component" value="Unassembled WGS sequence"/>
</dbReference>
<dbReference type="GO" id="GO:0016020">
    <property type="term" value="C:membrane"/>
    <property type="evidence" value="ECO:0007669"/>
    <property type="project" value="GOC"/>
</dbReference>
<dbReference type="GO" id="GO:0008758">
    <property type="term" value="F:UDP-2,3-diacylglucosamine hydrolase activity"/>
    <property type="evidence" value="ECO:0007669"/>
    <property type="project" value="TreeGrafter"/>
</dbReference>
<dbReference type="HOGENOM" id="CLU_074586_1_0_0"/>
<dbReference type="SUPFAM" id="SSF56300">
    <property type="entry name" value="Metallo-dependent phosphatases"/>
    <property type="match status" value="1"/>
</dbReference>
<dbReference type="PANTHER" id="PTHR34990:SF1">
    <property type="entry name" value="UDP-2,3-DIACYLGLUCOSAMINE HYDROLASE"/>
    <property type="match status" value="1"/>
</dbReference>
<sequence length="248" mass="28540">MSSGDTIVIADAHLDGVNRELRHFLSLLESFRAQKIASLVLLGDIFNFWVGTSKMTLPCHAEVLNALTILKMSGVSLTYVEGNRDYFLARQFLHAPFHAVSSEGIRVEIAGRQWYFSHGDLVNIHDRQYRNWRRFSRNSLLFAAFNAMPQALTMWLAHAIEKRLRVTNRRYKSAFPVAECYEYAEMLWQQGCDMIVLGHFHQERRLERSAGDHANALLVLPAWKDSHRFLRISFQGDISLESSEPQAE</sequence>
<dbReference type="EMBL" id="DF820461">
    <property type="protein sequence ID" value="GAK54240.1"/>
    <property type="molecule type" value="Genomic_DNA"/>
</dbReference>
<dbReference type="InterPro" id="IPR043461">
    <property type="entry name" value="LpxH-like"/>
</dbReference>
<dbReference type="Gene3D" id="3.60.21.10">
    <property type="match status" value="1"/>
</dbReference>
<dbReference type="PANTHER" id="PTHR34990">
    <property type="entry name" value="UDP-2,3-DIACYLGLUCOSAMINE HYDROLASE-RELATED"/>
    <property type="match status" value="1"/>
</dbReference>
<gene>
    <name evidence="2" type="ORF">U14_05519</name>
</gene>
<dbReference type="AlphaFoldDB" id="A0A081BS59"/>
<reference evidence="2" key="1">
    <citation type="journal article" date="2015" name="PeerJ">
        <title>First genomic representation of candidate bacterial phylum KSB3 points to enhanced environmental sensing as a trigger of wastewater bulking.</title>
        <authorList>
            <person name="Sekiguchi Y."/>
            <person name="Ohashi A."/>
            <person name="Parks D.H."/>
            <person name="Yamauchi T."/>
            <person name="Tyson G.W."/>
            <person name="Hugenholtz P."/>
        </authorList>
    </citation>
    <scope>NUCLEOTIDE SEQUENCE [LARGE SCALE GENOMIC DNA]</scope>
</reference>
<dbReference type="STRING" id="1499966.U14_05519"/>
<evidence type="ECO:0000313" key="3">
    <source>
        <dbReference type="Proteomes" id="UP000030700"/>
    </source>
</evidence>
<organism evidence="2">
    <name type="scientific">Candidatus Moduliflexus flocculans</name>
    <dbReference type="NCBI Taxonomy" id="1499966"/>
    <lineage>
        <taxon>Bacteria</taxon>
        <taxon>Candidatus Moduliflexota</taxon>
        <taxon>Candidatus Moduliflexia</taxon>
        <taxon>Candidatus Moduliflexales</taxon>
        <taxon>Candidatus Moduliflexaceae</taxon>
    </lineage>
</organism>
<name>A0A081BS59_9BACT</name>
<accession>A0A081BS59</accession>
<evidence type="ECO:0000256" key="1">
    <source>
        <dbReference type="ARBA" id="ARBA00022801"/>
    </source>
</evidence>
<evidence type="ECO:0000313" key="2">
    <source>
        <dbReference type="EMBL" id="GAK54240.1"/>
    </source>
</evidence>
<protein>
    <submittedName>
        <fullName evidence="2">Metallophosphoesterase</fullName>
    </submittedName>
</protein>
<proteinExistence type="predicted"/>